<dbReference type="EMBL" id="PDJC01000001">
    <property type="protein sequence ID" value="PFG16271.1"/>
    <property type="molecule type" value="Genomic_DNA"/>
</dbReference>
<dbReference type="Proteomes" id="UP000226079">
    <property type="component" value="Unassembled WGS sequence"/>
</dbReference>
<gene>
    <name evidence="1" type="ORF">ATK74_0805</name>
</gene>
<proteinExistence type="predicted"/>
<keyword evidence="2" id="KW-1185">Reference proteome</keyword>
<dbReference type="AlphaFoldDB" id="A0A2A9CQ02"/>
<accession>A0A2A9CQ02</accession>
<protein>
    <recommendedName>
        <fullName evidence="3">Phage protein D</fullName>
    </recommendedName>
</protein>
<organism evidence="1 2">
    <name type="scientific">Propionicimonas paludicola</name>
    <dbReference type="NCBI Taxonomy" id="185243"/>
    <lineage>
        <taxon>Bacteria</taxon>
        <taxon>Bacillati</taxon>
        <taxon>Actinomycetota</taxon>
        <taxon>Actinomycetes</taxon>
        <taxon>Propionibacteriales</taxon>
        <taxon>Nocardioidaceae</taxon>
        <taxon>Propionicimonas</taxon>
    </lineage>
</organism>
<evidence type="ECO:0000313" key="2">
    <source>
        <dbReference type="Proteomes" id="UP000226079"/>
    </source>
</evidence>
<evidence type="ECO:0008006" key="3">
    <source>
        <dbReference type="Google" id="ProtNLM"/>
    </source>
</evidence>
<evidence type="ECO:0000313" key="1">
    <source>
        <dbReference type="EMBL" id="PFG16271.1"/>
    </source>
</evidence>
<comment type="caution">
    <text evidence="1">The sequence shown here is derived from an EMBL/GenBank/DDBJ whole genome shotgun (WGS) entry which is preliminary data.</text>
</comment>
<name>A0A2A9CQ02_9ACTN</name>
<sequence>MIWLARLNGDGTETGLRTEVPATSCPIVDPLTAPQQITLTLEPESIDVGLFVPWQTAVYVGTEDQILAAGIVDINGVTSENSKLTVKCVGWSGYIAGMPWTDKALSYVHTDPGKILRAMWLQVQSHHAGNIGLSVPAVSTGTTVGTPAVYGKTKRGKKTVKTAAEPFVLASYATADLAAAQTTLLTEGKIEYRERHWVEGGVVKHALLMASPRLGRRNPDVRLVIGENVTEVPSVDPAQYASEVLVLGAGDGPKKIQSRQLIAAPPRLRRVYLHNQETITRSAAAERLAKSLLKLLAGTADDVEKVVVTDGPSARIGALVPGDEVLLSGDSGWAGPIEVWVRILEREWDEVAPQTVTLTVARADKVGE</sequence>
<reference evidence="1 2" key="1">
    <citation type="submission" date="2017-10" db="EMBL/GenBank/DDBJ databases">
        <title>Sequencing the genomes of 1000 actinobacteria strains.</title>
        <authorList>
            <person name="Klenk H.-P."/>
        </authorList>
    </citation>
    <scope>NUCLEOTIDE SEQUENCE [LARGE SCALE GENOMIC DNA]</scope>
    <source>
        <strain evidence="1 2">DSM 15597</strain>
    </source>
</reference>